<dbReference type="GO" id="GO:0016989">
    <property type="term" value="F:sigma factor antagonist activity"/>
    <property type="evidence" value="ECO:0007669"/>
    <property type="project" value="TreeGrafter"/>
</dbReference>
<dbReference type="PANTHER" id="PTHR30273:SF2">
    <property type="entry name" value="PROTEIN FECR"/>
    <property type="match status" value="1"/>
</dbReference>
<evidence type="ECO:0000313" key="3">
    <source>
        <dbReference type="Proteomes" id="UP000517753"/>
    </source>
</evidence>
<dbReference type="RefSeq" id="WP_257015605.1">
    <property type="nucleotide sequence ID" value="NZ_JACCBY010000004.1"/>
</dbReference>
<accession>A0A7Y9FQH0</accession>
<sequence>MSAFDTSGAPGAIDSEALDWAIRMAEPDADWNAFVTWLEADPARAERYDRAAAAIAGAAESVARSGPPAYVAANDPEPAVASRAGWRGRWLGGAAAAALIGAVSLGLWHEQDQSYTIATNAGEQRTLTLSEGSRIQLAGGTRVRLDRSRPRRATLEAGEALFQVRHDADDPFQVGVGDLSLTDLGTVFDVRVLGARTQVAVSEGAVMVDADRQALRLAPGDGIVAQGGTLRRTRLDVADVGAWRDGRLAYDGATISEVAEDLSRQLGWRVTASPTVAGRIFNGTLETRAFRNDPALLGALLGVRVRHSANVWTLEAPQ</sequence>
<dbReference type="InterPro" id="IPR006860">
    <property type="entry name" value="FecR"/>
</dbReference>
<dbReference type="Proteomes" id="UP000517753">
    <property type="component" value="Unassembled WGS sequence"/>
</dbReference>
<proteinExistence type="predicted"/>
<dbReference type="EMBL" id="JACCBY010000004">
    <property type="protein sequence ID" value="NYD91302.1"/>
    <property type="molecule type" value="Genomic_DNA"/>
</dbReference>
<keyword evidence="2" id="KW-0812">Transmembrane</keyword>
<evidence type="ECO:0000259" key="1">
    <source>
        <dbReference type="Pfam" id="PF04773"/>
    </source>
</evidence>
<dbReference type="AlphaFoldDB" id="A0A7Y9FQH0"/>
<dbReference type="Pfam" id="PF04773">
    <property type="entry name" value="FecR"/>
    <property type="match status" value="1"/>
</dbReference>
<feature type="domain" description="FecR protein" evidence="1">
    <location>
        <begin position="116"/>
        <end position="206"/>
    </location>
</feature>
<comment type="caution">
    <text evidence="2">The sequence shown here is derived from an EMBL/GenBank/DDBJ whole genome shotgun (WGS) entry which is preliminary data.</text>
</comment>
<dbReference type="InterPro" id="IPR012373">
    <property type="entry name" value="Ferrdict_sens_TM"/>
</dbReference>
<name>A0A7Y9FQH0_9SPHN</name>
<gene>
    <name evidence="2" type="ORF">HD841_003109</name>
</gene>
<dbReference type="PIRSF" id="PIRSF018266">
    <property type="entry name" value="FecR"/>
    <property type="match status" value="1"/>
</dbReference>
<reference evidence="2 3" key="1">
    <citation type="submission" date="2020-08" db="EMBL/GenBank/DDBJ databases">
        <title>The Agave Microbiome: Exploring the role of microbial communities in plant adaptations to desert environments.</title>
        <authorList>
            <person name="Partida-Martinez L.P."/>
        </authorList>
    </citation>
    <scope>NUCLEOTIDE SEQUENCE [LARGE SCALE GENOMIC DNA]</scope>
    <source>
        <strain evidence="2 3">AS2.3</strain>
    </source>
</reference>
<dbReference type="Gene3D" id="2.60.120.1440">
    <property type="match status" value="1"/>
</dbReference>
<keyword evidence="2" id="KW-0472">Membrane</keyword>
<evidence type="ECO:0000313" key="2">
    <source>
        <dbReference type="EMBL" id="NYD91302.1"/>
    </source>
</evidence>
<organism evidence="2 3">
    <name type="scientific">Sphingomonas melonis</name>
    <dbReference type="NCBI Taxonomy" id="152682"/>
    <lineage>
        <taxon>Bacteria</taxon>
        <taxon>Pseudomonadati</taxon>
        <taxon>Pseudomonadota</taxon>
        <taxon>Alphaproteobacteria</taxon>
        <taxon>Sphingomonadales</taxon>
        <taxon>Sphingomonadaceae</taxon>
        <taxon>Sphingomonas</taxon>
    </lineage>
</organism>
<dbReference type="PANTHER" id="PTHR30273">
    <property type="entry name" value="PERIPLASMIC SIGNAL SENSOR AND SIGMA FACTOR ACTIVATOR FECR-RELATED"/>
    <property type="match status" value="1"/>
</dbReference>
<protein>
    <submittedName>
        <fullName evidence="2">Transmembrane sensor</fullName>
    </submittedName>
</protein>
<keyword evidence="3" id="KW-1185">Reference proteome</keyword>